<dbReference type="AlphaFoldDB" id="A0A7G5IG16"/>
<dbReference type="Gene3D" id="3.40.50.12500">
    <property type="match status" value="1"/>
</dbReference>
<accession>A0A7G5IG16</accession>
<dbReference type="KEGG" id="sand:H3309_13235"/>
<evidence type="ECO:0000313" key="2">
    <source>
        <dbReference type="Proteomes" id="UP000515292"/>
    </source>
</evidence>
<organism evidence="1 2">
    <name type="scientific">Sandaracinobacteroides saxicola</name>
    <dbReference type="NCBI Taxonomy" id="2759707"/>
    <lineage>
        <taxon>Bacteria</taxon>
        <taxon>Pseudomonadati</taxon>
        <taxon>Pseudomonadota</taxon>
        <taxon>Alphaproteobacteria</taxon>
        <taxon>Sphingomonadales</taxon>
        <taxon>Sphingosinicellaceae</taxon>
        <taxon>Sandaracinobacteroides</taxon>
    </lineage>
</organism>
<name>A0A7G5IG16_9SPHN</name>
<sequence length="248" mass="27298">MPDSLGWRRKFAVVAPSTNTSVQPEYDSMRPRGVTNHFSRISIPDTRVTDDASFMVMLNNIRNATASAVDVAMSMQPDYLIMGMSAETFWDGADGAEKMHASLTQRTGVGVAMGSHACDAAFRCFGDVKRISVITPYMPVGDAQVRKFFEDSGYEVMALKGLKSPSPMMIAHESETTLKRAIQEVDDPQVEAIVQCGTNLAFARVAGIAEFWLEKPVIAINTATYWYALRQNGIMDKVDGYGSLLLDY</sequence>
<dbReference type="Proteomes" id="UP000515292">
    <property type="component" value="Chromosome"/>
</dbReference>
<dbReference type="PIRSF" id="PIRSF015736">
    <property type="entry name" value="MI"/>
    <property type="match status" value="1"/>
</dbReference>
<proteinExistence type="predicted"/>
<dbReference type="Pfam" id="PF17645">
    <property type="entry name" value="Amdase"/>
    <property type="match status" value="1"/>
</dbReference>
<dbReference type="PANTHER" id="PTHR40267">
    <property type="entry name" value="BLR3294 PROTEIN"/>
    <property type="match status" value="1"/>
</dbReference>
<gene>
    <name evidence="1" type="ORF">H3309_13235</name>
</gene>
<protein>
    <submittedName>
        <fullName evidence="1">Arylmalonate decarboxylase</fullName>
    </submittedName>
</protein>
<reference evidence="1 2" key="1">
    <citation type="submission" date="2020-07" db="EMBL/GenBank/DDBJ databases">
        <title>Complete genome sequence for Sandaracinobacter sp. M6.</title>
        <authorList>
            <person name="Tang Y."/>
            <person name="Liu Q."/>
            <person name="Guo Z."/>
            <person name="Lei P."/>
            <person name="Huang B."/>
        </authorList>
    </citation>
    <scope>NUCLEOTIDE SEQUENCE [LARGE SCALE GENOMIC DNA]</scope>
    <source>
        <strain evidence="1 2">M6</strain>
    </source>
</reference>
<dbReference type="PANTHER" id="PTHR40267:SF1">
    <property type="entry name" value="BLR3294 PROTEIN"/>
    <property type="match status" value="1"/>
</dbReference>
<evidence type="ECO:0000313" key="1">
    <source>
        <dbReference type="EMBL" id="QMW22308.1"/>
    </source>
</evidence>
<dbReference type="RefSeq" id="WP_182295153.1">
    <property type="nucleotide sequence ID" value="NZ_CP059851.1"/>
</dbReference>
<keyword evidence="2" id="KW-1185">Reference proteome</keyword>
<dbReference type="InterPro" id="IPR026286">
    <property type="entry name" value="MaiA/AMDase"/>
</dbReference>
<dbReference type="EMBL" id="CP059851">
    <property type="protein sequence ID" value="QMW22308.1"/>
    <property type="molecule type" value="Genomic_DNA"/>
</dbReference>
<dbReference type="InterPro" id="IPR053714">
    <property type="entry name" value="Iso_Racemase_Enz_sf"/>
</dbReference>